<dbReference type="AlphaFoldDB" id="A0AAP8MCI6"/>
<evidence type="ECO:0000256" key="5">
    <source>
        <dbReference type="ARBA" id="ARBA00022490"/>
    </source>
</evidence>
<dbReference type="CDD" id="cd02440">
    <property type="entry name" value="AdoMet_MTases"/>
    <property type="match status" value="1"/>
</dbReference>
<dbReference type="InterPro" id="IPR006027">
    <property type="entry name" value="NusB_RsmB_TIM44"/>
</dbReference>
<feature type="domain" description="SAM-dependent MTase RsmB/NOP-type" evidence="16">
    <location>
        <begin position="160"/>
        <end position="429"/>
    </location>
</feature>
<evidence type="ECO:0000313" key="18">
    <source>
        <dbReference type="Proteomes" id="UP000235162"/>
    </source>
</evidence>
<evidence type="ECO:0000256" key="14">
    <source>
        <dbReference type="PROSITE-ProRule" id="PRU01023"/>
    </source>
</evidence>
<evidence type="ECO:0000256" key="12">
    <source>
        <dbReference type="ARBA" id="ARBA00031088"/>
    </source>
</evidence>
<proteinExistence type="inferred from homology"/>
<dbReference type="InterPro" id="IPR029063">
    <property type="entry name" value="SAM-dependent_MTases_sf"/>
</dbReference>
<dbReference type="Pfam" id="PF01029">
    <property type="entry name" value="NusB"/>
    <property type="match status" value="1"/>
</dbReference>
<dbReference type="InterPro" id="IPR018314">
    <property type="entry name" value="RsmB/NOL1/NOP2-like_CS"/>
</dbReference>
<dbReference type="NCBIfam" id="TIGR00563">
    <property type="entry name" value="rsmB"/>
    <property type="match status" value="1"/>
</dbReference>
<comment type="similarity">
    <text evidence="3 14">Belongs to the class I-like SAM-binding methyltransferase superfamily. RsmB/NOP family.</text>
</comment>
<keyword evidence="6" id="KW-0698">rRNA processing</keyword>
<dbReference type="InterPro" id="IPR035926">
    <property type="entry name" value="NusB-like_sf"/>
</dbReference>
<feature type="binding site" evidence="14">
    <location>
        <position position="318"/>
    </location>
    <ligand>
        <name>S-adenosyl-L-methionine</name>
        <dbReference type="ChEBI" id="CHEBI:59789"/>
    </ligand>
</feature>
<dbReference type="PRINTS" id="PR02008">
    <property type="entry name" value="RCMTFAMILY"/>
</dbReference>
<dbReference type="NCBIfam" id="NF008149">
    <property type="entry name" value="PRK10901.1"/>
    <property type="match status" value="1"/>
</dbReference>
<comment type="subcellular location">
    <subcellularLocation>
        <location evidence="2">Cytoplasm</location>
    </subcellularLocation>
</comment>
<keyword evidence="5" id="KW-0963">Cytoplasm</keyword>
<evidence type="ECO:0000256" key="13">
    <source>
        <dbReference type="ARBA" id="ARBA00047283"/>
    </source>
</evidence>
<comment type="function">
    <text evidence="1">Specifically methylates the cytosine at position 967 (m5C967) of 16S rRNA.</text>
</comment>
<evidence type="ECO:0000256" key="15">
    <source>
        <dbReference type="SAM" id="MobiDB-lite"/>
    </source>
</evidence>
<dbReference type="PROSITE" id="PS51686">
    <property type="entry name" value="SAM_MT_RSMB_NOP"/>
    <property type="match status" value="1"/>
</dbReference>
<evidence type="ECO:0000259" key="16">
    <source>
        <dbReference type="PROSITE" id="PS51686"/>
    </source>
</evidence>
<feature type="binding site" evidence="14">
    <location>
        <position position="299"/>
    </location>
    <ligand>
        <name>S-adenosyl-L-methionine</name>
        <dbReference type="ChEBI" id="CHEBI:59789"/>
    </ligand>
</feature>
<dbReference type="InterPro" id="IPR001678">
    <property type="entry name" value="MeTrfase_RsmB-F_NOP2_dom"/>
</dbReference>
<dbReference type="InterPro" id="IPR023267">
    <property type="entry name" value="RCMT"/>
</dbReference>
<evidence type="ECO:0000256" key="6">
    <source>
        <dbReference type="ARBA" id="ARBA00022552"/>
    </source>
</evidence>
<keyword evidence="7 14" id="KW-0489">Methyltransferase</keyword>
<dbReference type="FunFam" id="3.40.50.150:FF:000022">
    <property type="entry name" value="Ribosomal RNA small subunit methyltransferase B"/>
    <property type="match status" value="1"/>
</dbReference>
<dbReference type="Gene3D" id="1.10.940.10">
    <property type="entry name" value="NusB-like"/>
    <property type="match status" value="1"/>
</dbReference>
<dbReference type="GO" id="GO:0003723">
    <property type="term" value="F:RNA binding"/>
    <property type="evidence" value="ECO:0007669"/>
    <property type="project" value="UniProtKB-UniRule"/>
</dbReference>
<comment type="catalytic activity">
    <reaction evidence="13">
        <text>cytidine(967) in 16S rRNA + S-adenosyl-L-methionine = 5-methylcytidine(967) in 16S rRNA + S-adenosyl-L-homocysteine + H(+)</text>
        <dbReference type="Rhea" id="RHEA:42748"/>
        <dbReference type="Rhea" id="RHEA-COMP:10219"/>
        <dbReference type="Rhea" id="RHEA-COMP:10220"/>
        <dbReference type="ChEBI" id="CHEBI:15378"/>
        <dbReference type="ChEBI" id="CHEBI:57856"/>
        <dbReference type="ChEBI" id="CHEBI:59789"/>
        <dbReference type="ChEBI" id="CHEBI:74483"/>
        <dbReference type="ChEBI" id="CHEBI:82748"/>
        <dbReference type="EC" id="2.1.1.176"/>
    </reaction>
</comment>
<evidence type="ECO:0000256" key="2">
    <source>
        <dbReference type="ARBA" id="ARBA00004496"/>
    </source>
</evidence>
<organism evidence="17 18">
    <name type="scientific">Halioglobus japonicus</name>
    <dbReference type="NCBI Taxonomy" id="930805"/>
    <lineage>
        <taxon>Bacteria</taxon>
        <taxon>Pseudomonadati</taxon>
        <taxon>Pseudomonadota</taxon>
        <taxon>Gammaproteobacteria</taxon>
        <taxon>Cellvibrionales</taxon>
        <taxon>Halieaceae</taxon>
        <taxon>Halioglobus</taxon>
    </lineage>
</organism>
<dbReference type="PROSITE" id="PS01153">
    <property type="entry name" value="NOL1_NOP2_SUN"/>
    <property type="match status" value="1"/>
</dbReference>
<protein>
    <recommendedName>
        <fullName evidence="4">16S rRNA (cytosine(967)-C(5))-methyltransferase</fullName>
        <ecNumber evidence="4">2.1.1.176</ecNumber>
    </recommendedName>
    <alternativeName>
        <fullName evidence="11">16S rRNA m5C967 methyltransferase</fullName>
    </alternativeName>
    <alternativeName>
        <fullName evidence="12">rRNA (cytosine-C(5)-)-methyltransferase RsmB</fullName>
    </alternativeName>
</protein>
<dbReference type="Pfam" id="PF01189">
    <property type="entry name" value="Methyltr_RsmB-F"/>
    <property type="match status" value="1"/>
</dbReference>
<keyword evidence="9 14" id="KW-0949">S-adenosyl-L-methionine</keyword>
<dbReference type="GO" id="GO:0070475">
    <property type="term" value="P:rRNA base methylation"/>
    <property type="evidence" value="ECO:0007669"/>
    <property type="project" value="TreeGrafter"/>
</dbReference>
<keyword evidence="8 14" id="KW-0808">Transferase</keyword>
<name>A0AAP8MCI6_9GAMM</name>
<sequence length="429" mass="46344">MAMDTRVGAARVLADVLEGRSLNQALPAMLDKISARDRGLLQQLCYGTLRSAPRLEALLAQMLDKPLRDKDRDVHALLMCGLYQLEETRIPDHAAVSATVAATRGLKKNWAKGMTNAILRRFQRERETLVAALPAAAANAHPEWLYDALMQEWPEQAGDIIAANNEQPPMTLRINLSRGSREDYLALLVKAGIAARAGAHSPAAVYLDKPMDVAELPGFGLGDVSVQDEAAQMAAVLVAPRAGERILDACAAPGGKTGHLLELEPAADVTAMDVDPLRLQRIQENLERLELGAELLEGDGRQPPSNLGEQAFDRILVDAPCSATGVIRRHPDVKSLRRTTDIDGFSEQQSDILDGLWPLLRQGGTLVYATCSIMSGENDATVSRFLARHSDASAAAPAVDWGQPTQHGRQLLPSPGGPDGLYYTLLQKS</sequence>
<evidence type="ECO:0000256" key="10">
    <source>
        <dbReference type="ARBA" id="ARBA00022884"/>
    </source>
</evidence>
<dbReference type="GO" id="GO:0005829">
    <property type="term" value="C:cytosol"/>
    <property type="evidence" value="ECO:0007669"/>
    <property type="project" value="TreeGrafter"/>
</dbReference>
<dbReference type="Proteomes" id="UP000235162">
    <property type="component" value="Unassembled WGS sequence"/>
</dbReference>
<reference evidence="17 18" key="1">
    <citation type="submission" date="2018-01" db="EMBL/GenBank/DDBJ databases">
        <title>The draft genome sequence of Halioglobus japonicus S1-36.</title>
        <authorList>
            <person name="Du Z.-J."/>
            <person name="Shi M.-J."/>
        </authorList>
    </citation>
    <scope>NUCLEOTIDE SEQUENCE [LARGE SCALE GENOMIC DNA]</scope>
    <source>
        <strain evidence="17 18">S1-36</strain>
    </source>
</reference>
<dbReference type="EMBL" id="PKUR01000003">
    <property type="protein sequence ID" value="PLW85236.1"/>
    <property type="molecule type" value="Genomic_DNA"/>
</dbReference>
<dbReference type="GO" id="GO:0009383">
    <property type="term" value="F:rRNA (cytosine-C5-)-methyltransferase activity"/>
    <property type="evidence" value="ECO:0007669"/>
    <property type="project" value="TreeGrafter"/>
</dbReference>
<dbReference type="Gene3D" id="3.30.70.1170">
    <property type="entry name" value="Sun protein, domain 3"/>
    <property type="match status" value="1"/>
</dbReference>
<evidence type="ECO:0000313" key="17">
    <source>
        <dbReference type="EMBL" id="PLW85236.1"/>
    </source>
</evidence>
<dbReference type="Gene3D" id="3.40.50.150">
    <property type="entry name" value="Vaccinia Virus protein VP39"/>
    <property type="match status" value="1"/>
</dbReference>
<keyword evidence="18" id="KW-1185">Reference proteome</keyword>
<dbReference type="InterPro" id="IPR054728">
    <property type="entry name" value="RsmB-like_ferredoxin"/>
</dbReference>
<evidence type="ECO:0000256" key="7">
    <source>
        <dbReference type="ARBA" id="ARBA00022603"/>
    </source>
</evidence>
<feature type="active site" description="Nucleophile" evidence="14">
    <location>
        <position position="371"/>
    </location>
</feature>
<feature type="binding site" evidence="14">
    <location>
        <position position="273"/>
    </location>
    <ligand>
        <name>S-adenosyl-L-methionine</name>
        <dbReference type="ChEBI" id="CHEBI:59789"/>
    </ligand>
</feature>
<feature type="binding site" evidence="14">
    <location>
        <begin position="250"/>
        <end position="256"/>
    </location>
    <ligand>
        <name>S-adenosyl-L-methionine</name>
        <dbReference type="ChEBI" id="CHEBI:59789"/>
    </ligand>
</feature>
<dbReference type="InterPro" id="IPR004573">
    <property type="entry name" value="rRNA_ssu_MeTfrase_B"/>
</dbReference>
<dbReference type="SUPFAM" id="SSF53335">
    <property type="entry name" value="S-adenosyl-L-methionine-dependent methyltransferases"/>
    <property type="match status" value="1"/>
</dbReference>
<comment type="caution">
    <text evidence="17">The sequence shown here is derived from an EMBL/GenBank/DDBJ whole genome shotgun (WGS) entry which is preliminary data.</text>
</comment>
<dbReference type="PANTHER" id="PTHR22807">
    <property type="entry name" value="NOP2 YEAST -RELATED NOL1/NOP2/FMU SUN DOMAIN-CONTAINING"/>
    <property type="match status" value="1"/>
</dbReference>
<dbReference type="EC" id="2.1.1.176" evidence="4"/>
<evidence type="ECO:0000256" key="8">
    <source>
        <dbReference type="ARBA" id="ARBA00022679"/>
    </source>
</evidence>
<evidence type="ECO:0000256" key="11">
    <source>
        <dbReference type="ARBA" id="ARBA00030399"/>
    </source>
</evidence>
<accession>A0AAP8MCI6</accession>
<evidence type="ECO:0000256" key="1">
    <source>
        <dbReference type="ARBA" id="ARBA00002724"/>
    </source>
</evidence>
<dbReference type="FunFam" id="3.30.70.1170:FF:000002">
    <property type="entry name" value="Ribosomal RNA small subunit methyltransferase B"/>
    <property type="match status" value="1"/>
</dbReference>
<evidence type="ECO:0000256" key="3">
    <source>
        <dbReference type="ARBA" id="ARBA00007494"/>
    </source>
</evidence>
<evidence type="ECO:0000256" key="9">
    <source>
        <dbReference type="ARBA" id="ARBA00022691"/>
    </source>
</evidence>
<dbReference type="PANTHER" id="PTHR22807:SF61">
    <property type="entry name" value="NOL1_NOP2_SUN FAMILY PROTEIN _ ANTITERMINATION NUSB DOMAIN-CONTAINING PROTEIN"/>
    <property type="match status" value="1"/>
</dbReference>
<dbReference type="SUPFAM" id="SSF48013">
    <property type="entry name" value="NusB-like"/>
    <property type="match status" value="1"/>
</dbReference>
<feature type="region of interest" description="Disordered" evidence="15">
    <location>
        <begin position="397"/>
        <end position="416"/>
    </location>
</feature>
<keyword evidence="10 14" id="KW-0694">RNA-binding</keyword>
<gene>
    <name evidence="17" type="ORF">C0029_11375</name>
</gene>
<dbReference type="Gene3D" id="1.10.287.730">
    <property type="entry name" value="Helix hairpin bin"/>
    <property type="match status" value="1"/>
</dbReference>
<evidence type="ECO:0000256" key="4">
    <source>
        <dbReference type="ARBA" id="ARBA00012140"/>
    </source>
</evidence>
<dbReference type="Pfam" id="PF22458">
    <property type="entry name" value="RsmF-B_ferredox"/>
    <property type="match status" value="1"/>
</dbReference>
<dbReference type="InterPro" id="IPR049560">
    <property type="entry name" value="MeTrfase_RsmB-F_NOP2_cat"/>
</dbReference>
<dbReference type="GO" id="GO:0006355">
    <property type="term" value="P:regulation of DNA-templated transcription"/>
    <property type="evidence" value="ECO:0007669"/>
    <property type="project" value="InterPro"/>
</dbReference>
<dbReference type="RefSeq" id="WP_102106304.1">
    <property type="nucleotide sequence ID" value="NZ_BMYL01000010.1"/>
</dbReference>